<name>A0A1F5SKZ7_9BACT</name>
<feature type="transmembrane region" description="Helical" evidence="1">
    <location>
        <begin position="271"/>
        <end position="288"/>
    </location>
</feature>
<feature type="transmembrane region" description="Helical" evidence="1">
    <location>
        <begin position="180"/>
        <end position="213"/>
    </location>
</feature>
<proteinExistence type="predicted"/>
<feature type="transmembrane region" description="Helical" evidence="1">
    <location>
        <begin position="331"/>
        <end position="350"/>
    </location>
</feature>
<evidence type="ECO:0008006" key="4">
    <source>
        <dbReference type="Google" id="ProtNLM"/>
    </source>
</evidence>
<dbReference type="EMBL" id="MFGC01000025">
    <property type="protein sequence ID" value="OGF27375.1"/>
    <property type="molecule type" value="Genomic_DNA"/>
</dbReference>
<gene>
    <name evidence="2" type="ORF">A2242_04620</name>
</gene>
<evidence type="ECO:0000313" key="3">
    <source>
        <dbReference type="Proteomes" id="UP000178925"/>
    </source>
</evidence>
<feature type="transmembrane region" description="Helical" evidence="1">
    <location>
        <begin position="106"/>
        <end position="126"/>
    </location>
</feature>
<reference evidence="2 3" key="1">
    <citation type="journal article" date="2016" name="Nat. Commun.">
        <title>Thousands of microbial genomes shed light on interconnected biogeochemical processes in an aquifer system.</title>
        <authorList>
            <person name="Anantharaman K."/>
            <person name="Brown C.T."/>
            <person name="Hug L.A."/>
            <person name="Sharon I."/>
            <person name="Castelle C.J."/>
            <person name="Probst A.J."/>
            <person name="Thomas B.C."/>
            <person name="Singh A."/>
            <person name="Wilkins M.J."/>
            <person name="Karaoz U."/>
            <person name="Brodie E.L."/>
            <person name="Williams K.H."/>
            <person name="Hubbard S.S."/>
            <person name="Banfield J.F."/>
        </authorList>
    </citation>
    <scope>NUCLEOTIDE SEQUENCE [LARGE SCALE GENOMIC DNA]</scope>
</reference>
<feature type="transmembrane region" description="Helical" evidence="1">
    <location>
        <begin position="12"/>
        <end position="32"/>
    </location>
</feature>
<feature type="transmembrane region" description="Helical" evidence="1">
    <location>
        <begin position="225"/>
        <end position="247"/>
    </location>
</feature>
<protein>
    <recommendedName>
        <fullName evidence="4">Glycosyltransferase RgtA/B/C/D-like domain-containing protein</fullName>
    </recommendedName>
</protein>
<feature type="transmembrane region" description="Helical" evidence="1">
    <location>
        <begin position="362"/>
        <end position="379"/>
    </location>
</feature>
<sequence length="578" mass="67381">MKSMTLLQKYWPAVLLAFLVGLFSVLPVILSLQRMGANFQGIWPQFNSDANFYLARAHEVRDGHPDMNNPYLFEHKLDTYPQAIGGELLLAWLAPMLRVAIPTLQIALTFILPAFMAALLYVLLMSLYQNRASAFVLSLAFFTVVTGGMTKPIHPGVSFPLFLFFLWCWFQLVFKTERQWLHAILGGIVLGLLFLTYFFHWSFLVVVLGLYTLSLLWRKDYTQCKYHATLIVIALVIAAPYLLRIIAGVDTPFYDAMAVRMGVFATHWPETFPRLGVALSWLGVFVFLTRRYKLSNDNRIYVLLALLTSNVIYPNHQVITGVTIENATHWSFMPVFLYIFVAHYWFFTILKKTDGKRTRLDMALVVLIAVMLVVPAWRLQSFNFPPYQRGLAQPAVEERQQHYMYVFDWINANTAVDDVIFSHPALLRLVPVYTHANVYYSESMYYLLLSDTEAVERTLLSHFFDIDEFVANNFGMNEVARMLWTQPAMIERNVQRVPDFFHITSDKQYTLERELVKVQAVLSELKSEGWNISLLRRYRLDYIIWDRDVSPEWNLDNYDELEEVYRQNQIAIYKFKNR</sequence>
<comment type="caution">
    <text evidence="2">The sequence shown here is derived from an EMBL/GenBank/DDBJ whole genome shotgun (WGS) entry which is preliminary data.</text>
</comment>
<feature type="transmembrane region" description="Helical" evidence="1">
    <location>
        <begin position="132"/>
        <end position="150"/>
    </location>
</feature>
<evidence type="ECO:0000313" key="2">
    <source>
        <dbReference type="EMBL" id="OGF27375.1"/>
    </source>
</evidence>
<dbReference type="AlphaFoldDB" id="A0A1F5SKZ7"/>
<feature type="transmembrane region" description="Helical" evidence="1">
    <location>
        <begin position="157"/>
        <end position="174"/>
    </location>
</feature>
<feature type="transmembrane region" description="Helical" evidence="1">
    <location>
        <begin position="300"/>
        <end position="319"/>
    </location>
</feature>
<organism evidence="2 3">
    <name type="scientific">Candidatus Falkowbacteria bacterium RIFOXYA2_FULL_47_9</name>
    <dbReference type="NCBI Taxonomy" id="1797995"/>
    <lineage>
        <taxon>Bacteria</taxon>
        <taxon>Candidatus Falkowiibacteriota</taxon>
    </lineage>
</organism>
<dbReference type="Proteomes" id="UP000178925">
    <property type="component" value="Unassembled WGS sequence"/>
</dbReference>
<keyword evidence="1" id="KW-1133">Transmembrane helix</keyword>
<keyword evidence="1" id="KW-0472">Membrane</keyword>
<accession>A0A1F5SKZ7</accession>
<keyword evidence="1" id="KW-0812">Transmembrane</keyword>
<dbReference type="STRING" id="1797995.A2242_04620"/>
<evidence type="ECO:0000256" key="1">
    <source>
        <dbReference type="SAM" id="Phobius"/>
    </source>
</evidence>